<dbReference type="Pfam" id="PF08510">
    <property type="entry name" value="PIG-P"/>
    <property type="match status" value="1"/>
</dbReference>
<organism evidence="8 9">
    <name type="scientific">Stylonychia lemnae</name>
    <name type="common">Ciliate</name>
    <dbReference type="NCBI Taxonomy" id="5949"/>
    <lineage>
        <taxon>Eukaryota</taxon>
        <taxon>Sar</taxon>
        <taxon>Alveolata</taxon>
        <taxon>Ciliophora</taxon>
        <taxon>Intramacronucleata</taxon>
        <taxon>Spirotrichea</taxon>
        <taxon>Stichotrichia</taxon>
        <taxon>Sporadotrichida</taxon>
        <taxon>Oxytrichidae</taxon>
        <taxon>Stylonychinae</taxon>
        <taxon>Stylonychia</taxon>
    </lineage>
</organism>
<evidence type="ECO:0000256" key="1">
    <source>
        <dbReference type="ARBA" id="ARBA00004141"/>
    </source>
</evidence>
<feature type="region of interest" description="Disordered" evidence="5">
    <location>
        <begin position="1"/>
        <end position="74"/>
    </location>
</feature>
<feature type="compositionally biased region" description="Acidic residues" evidence="5">
    <location>
        <begin position="60"/>
        <end position="72"/>
    </location>
</feature>
<dbReference type="InterPro" id="IPR052263">
    <property type="entry name" value="GPI_Anchor_Biosynth"/>
</dbReference>
<comment type="subcellular location">
    <subcellularLocation>
        <location evidence="1">Membrane</location>
        <topology evidence="1">Multi-pass membrane protein</topology>
    </subcellularLocation>
</comment>
<feature type="transmembrane region" description="Helical" evidence="6">
    <location>
        <begin position="131"/>
        <end position="150"/>
    </location>
</feature>
<dbReference type="AlphaFoldDB" id="A0A078ASK2"/>
<evidence type="ECO:0000256" key="3">
    <source>
        <dbReference type="ARBA" id="ARBA00022989"/>
    </source>
</evidence>
<keyword evidence="2 6" id="KW-0812">Transmembrane</keyword>
<accession>A0A078ASK2</accession>
<feature type="domain" description="PIG-P" evidence="7">
    <location>
        <begin position="129"/>
        <end position="323"/>
    </location>
</feature>
<dbReference type="PANTHER" id="PTHR46346:SF1">
    <property type="entry name" value="PHOSPHATIDYLINOSITOL N-ACETYLGLUCOSAMINYLTRANSFERASE SUBUNIT P"/>
    <property type="match status" value="1"/>
</dbReference>
<keyword evidence="4 6" id="KW-0472">Membrane</keyword>
<reference evidence="8 9" key="1">
    <citation type="submission" date="2014-06" db="EMBL/GenBank/DDBJ databases">
        <authorList>
            <person name="Swart Estienne"/>
        </authorList>
    </citation>
    <scope>NUCLEOTIDE SEQUENCE [LARGE SCALE GENOMIC DNA]</scope>
    <source>
        <strain evidence="8 9">130c</strain>
    </source>
</reference>
<keyword evidence="8" id="KW-0808">Transferase</keyword>
<dbReference type="GO" id="GO:0016020">
    <property type="term" value="C:membrane"/>
    <property type="evidence" value="ECO:0007669"/>
    <property type="project" value="UniProtKB-SubCell"/>
</dbReference>
<sequence length="331" mass="38261">MSAQNNHQSQTLQQPRNRSNYNSNQIIEDVENDSEQDSQLLDGDVDNIEQQEIGERQSLDDQELPEDEDEEGNQYYDSQEIEDENMEDANVPINLPQKTGNIDPELDEQIEEEKIYSICGETKTKIQSVELYGFLFYNLTCLLMVVFLIWCYVPTSILNQWGIYYYPNKYYAIAFPTWFLVTVVSGIMLYVSVAMIHCHPKHSFKTMQDYASVLSKPKDIDIQHDNQAETSTVGNDSPSSKFISPRNVATLKKSTSVFIPTNTNGNMLRNRKTRQSNQNITQMKKESRNTYGRRDIDELKINYFAKIPDIVELPITVVNNVLYSKAQWKTE</sequence>
<feature type="compositionally biased region" description="Polar residues" evidence="5">
    <location>
        <begin position="1"/>
        <end position="26"/>
    </location>
</feature>
<gene>
    <name evidence="8" type="primary">Contig11663.g12480</name>
    <name evidence="8" type="ORF">STYLEM_14219</name>
</gene>
<evidence type="ECO:0000256" key="5">
    <source>
        <dbReference type="SAM" id="MobiDB-lite"/>
    </source>
</evidence>
<evidence type="ECO:0000256" key="6">
    <source>
        <dbReference type="SAM" id="Phobius"/>
    </source>
</evidence>
<evidence type="ECO:0000313" key="8">
    <source>
        <dbReference type="EMBL" id="CDW85149.1"/>
    </source>
</evidence>
<proteinExistence type="predicted"/>
<evidence type="ECO:0000313" key="9">
    <source>
        <dbReference type="Proteomes" id="UP000039865"/>
    </source>
</evidence>
<dbReference type="EMBL" id="CCKQ01013485">
    <property type="protein sequence ID" value="CDW85149.1"/>
    <property type="molecule type" value="Genomic_DNA"/>
</dbReference>
<dbReference type="OrthoDB" id="690928at2759"/>
<dbReference type="GO" id="GO:0016740">
    <property type="term" value="F:transferase activity"/>
    <property type="evidence" value="ECO:0007669"/>
    <property type="project" value="UniProtKB-KW"/>
</dbReference>
<feature type="transmembrane region" description="Helical" evidence="6">
    <location>
        <begin position="170"/>
        <end position="196"/>
    </location>
</feature>
<dbReference type="InParanoid" id="A0A078ASK2"/>
<dbReference type="InterPro" id="IPR013717">
    <property type="entry name" value="PIG-P"/>
</dbReference>
<dbReference type="GO" id="GO:0006506">
    <property type="term" value="P:GPI anchor biosynthetic process"/>
    <property type="evidence" value="ECO:0007669"/>
    <property type="project" value="TreeGrafter"/>
</dbReference>
<protein>
    <submittedName>
        <fullName evidence="8">Gpi-c transferase subunit p</fullName>
    </submittedName>
</protein>
<keyword evidence="9" id="KW-1185">Reference proteome</keyword>
<name>A0A078ASK2_STYLE</name>
<evidence type="ECO:0000256" key="4">
    <source>
        <dbReference type="ARBA" id="ARBA00023136"/>
    </source>
</evidence>
<keyword evidence="3 6" id="KW-1133">Transmembrane helix</keyword>
<evidence type="ECO:0000256" key="2">
    <source>
        <dbReference type="ARBA" id="ARBA00022692"/>
    </source>
</evidence>
<dbReference type="PANTHER" id="PTHR46346">
    <property type="entry name" value="PHOSPHATIDYLINOSITOL N-ACETYLGLUCOSAMINYLTRANSFERASE SUBUNIT P"/>
    <property type="match status" value="1"/>
</dbReference>
<dbReference type="Proteomes" id="UP000039865">
    <property type="component" value="Unassembled WGS sequence"/>
</dbReference>
<evidence type="ECO:0000259" key="7">
    <source>
        <dbReference type="Pfam" id="PF08510"/>
    </source>
</evidence>
<dbReference type="GO" id="GO:0005783">
    <property type="term" value="C:endoplasmic reticulum"/>
    <property type="evidence" value="ECO:0007669"/>
    <property type="project" value="TreeGrafter"/>
</dbReference>